<reference evidence="1" key="1">
    <citation type="submission" date="2025-08" db="UniProtKB">
        <authorList>
            <consortium name="Ensembl"/>
        </authorList>
    </citation>
    <scope>IDENTIFICATION</scope>
</reference>
<reference evidence="1" key="2">
    <citation type="submission" date="2025-09" db="UniProtKB">
        <authorList>
            <consortium name="Ensembl"/>
        </authorList>
    </citation>
    <scope>IDENTIFICATION</scope>
</reference>
<evidence type="ECO:0000313" key="1">
    <source>
        <dbReference type="Ensembl" id="ENSNMLP00000028218.1"/>
    </source>
</evidence>
<dbReference type="AlphaFoldDB" id="A0A8C6U1Z1"/>
<sequence>MYKMNCSASDLCWHGCGMTGTLIHLLWQCPEVKNFWGKIKDALCQTFKVNFQLCPAVAILGGKMWRVYAFSLLLKSCGSMFGGHWMCV</sequence>
<keyword evidence="2" id="KW-1185">Reference proteome</keyword>
<proteinExistence type="predicted"/>
<accession>A0A8C6U1Z1</accession>
<dbReference type="Proteomes" id="UP000694523">
    <property type="component" value="Unplaced"/>
</dbReference>
<name>A0A8C6U1Z1_9GOBI</name>
<organism evidence="1 2">
    <name type="scientific">Neogobius melanostomus</name>
    <name type="common">round goby</name>
    <dbReference type="NCBI Taxonomy" id="47308"/>
    <lineage>
        <taxon>Eukaryota</taxon>
        <taxon>Metazoa</taxon>
        <taxon>Chordata</taxon>
        <taxon>Craniata</taxon>
        <taxon>Vertebrata</taxon>
        <taxon>Euteleostomi</taxon>
        <taxon>Actinopterygii</taxon>
        <taxon>Neopterygii</taxon>
        <taxon>Teleostei</taxon>
        <taxon>Neoteleostei</taxon>
        <taxon>Acanthomorphata</taxon>
        <taxon>Gobiaria</taxon>
        <taxon>Gobiiformes</taxon>
        <taxon>Gobioidei</taxon>
        <taxon>Gobiidae</taxon>
        <taxon>Benthophilinae</taxon>
        <taxon>Neogobiini</taxon>
        <taxon>Neogobius</taxon>
    </lineage>
</organism>
<dbReference type="Ensembl" id="ENSNMLT00000031512.1">
    <property type="protein sequence ID" value="ENSNMLP00000028218.1"/>
    <property type="gene ID" value="ENSNMLG00000017962.1"/>
</dbReference>
<evidence type="ECO:0000313" key="2">
    <source>
        <dbReference type="Proteomes" id="UP000694523"/>
    </source>
</evidence>
<protein>
    <submittedName>
        <fullName evidence="1">Uncharacterized protein</fullName>
    </submittedName>
</protein>